<sequence>MALVECPVCHKRMSSKSPRCPNCDLAVNGDNESAIRIQQIKKAAQLQTHSFIALTLFIVGVVIWFWGGEVAEGKQALAGSVCFVFGFVGYLITRLRIVLNKRKN</sequence>
<accession>A0ABT2FQI9</accession>
<gene>
    <name evidence="2" type="ORF">L9G74_15805</name>
</gene>
<name>A0ABT2FQI9_9GAMM</name>
<keyword evidence="1" id="KW-0472">Membrane</keyword>
<dbReference type="Proteomes" id="UP001201549">
    <property type="component" value="Unassembled WGS sequence"/>
</dbReference>
<comment type="caution">
    <text evidence="2">The sequence shown here is derived from an EMBL/GenBank/DDBJ whole genome shotgun (WGS) entry which is preliminary data.</text>
</comment>
<proteinExistence type="predicted"/>
<feature type="transmembrane region" description="Helical" evidence="1">
    <location>
        <begin position="46"/>
        <end position="67"/>
    </location>
</feature>
<feature type="transmembrane region" description="Helical" evidence="1">
    <location>
        <begin position="73"/>
        <end position="93"/>
    </location>
</feature>
<keyword evidence="3" id="KW-1185">Reference proteome</keyword>
<protein>
    <submittedName>
        <fullName evidence="2">Zinc ribbon domain-containing protein</fullName>
    </submittedName>
</protein>
<evidence type="ECO:0000313" key="2">
    <source>
        <dbReference type="EMBL" id="MCS4557910.1"/>
    </source>
</evidence>
<keyword evidence="1" id="KW-1133">Transmembrane helix</keyword>
<keyword evidence="1" id="KW-0812">Transmembrane</keyword>
<dbReference type="EMBL" id="JAKOGG010000014">
    <property type="protein sequence ID" value="MCS4557910.1"/>
    <property type="molecule type" value="Genomic_DNA"/>
</dbReference>
<organism evidence="2 3">
    <name type="scientific">Shewanella electrica</name>
    <dbReference type="NCBI Taxonomy" id="515560"/>
    <lineage>
        <taxon>Bacteria</taxon>
        <taxon>Pseudomonadati</taxon>
        <taxon>Pseudomonadota</taxon>
        <taxon>Gammaproteobacteria</taxon>
        <taxon>Alteromonadales</taxon>
        <taxon>Shewanellaceae</taxon>
        <taxon>Shewanella</taxon>
    </lineage>
</organism>
<evidence type="ECO:0000313" key="3">
    <source>
        <dbReference type="Proteomes" id="UP001201549"/>
    </source>
</evidence>
<evidence type="ECO:0000256" key="1">
    <source>
        <dbReference type="SAM" id="Phobius"/>
    </source>
</evidence>
<reference evidence="3" key="1">
    <citation type="submission" date="2023-07" db="EMBL/GenBank/DDBJ databases">
        <title>Shewanella mangrovi sp. nov., an acetaldehyde- degrading bacterium isolated from mangrove sediment.</title>
        <authorList>
            <person name="Liu Y."/>
        </authorList>
    </citation>
    <scope>NUCLEOTIDE SEQUENCE [LARGE SCALE GENOMIC DNA]</scope>
    <source>
        <strain evidence="3">C32</strain>
    </source>
</reference>
<dbReference type="RefSeq" id="WP_238897369.1">
    <property type="nucleotide sequence ID" value="NZ_JAKOGG010000014.1"/>
</dbReference>